<organism evidence="2 3">
    <name type="scientific">Sphaerosporella brunnea</name>
    <dbReference type="NCBI Taxonomy" id="1250544"/>
    <lineage>
        <taxon>Eukaryota</taxon>
        <taxon>Fungi</taxon>
        <taxon>Dikarya</taxon>
        <taxon>Ascomycota</taxon>
        <taxon>Pezizomycotina</taxon>
        <taxon>Pezizomycetes</taxon>
        <taxon>Pezizales</taxon>
        <taxon>Pyronemataceae</taxon>
        <taxon>Sphaerosporella</taxon>
    </lineage>
</organism>
<evidence type="ECO:0000313" key="2">
    <source>
        <dbReference type="EMBL" id="KAA8897476.1"/>
    </source>
</evidence>
<proteinExistence type="predicted"/>
<dbReference type="InParanoid" id="A0A5J5ELY5"/>
<protein>
    <submittedName>
        <fullName evidence="2">Uncharacterized protein</fullName>
    </submittedName>
</protein>
<keyword evidence="3" id="KW-1185">Reference proteome</keyword>
<dbReference type="Proteomes" id="UP000326924">
    <property type="component" value="Unassembled WGS sequence"/>
</dbReference>
<sequence length="536" mass="60582">MSHGHPENSSFFRAHPNDWSIHAYLNFRRPSSAQHRRVLEGWKKSLQTIANCTAKYCCTRQHRDRARELIARYDEKGKGSDKQYGRTWLREQIKKQKASTPAAETARAINIGAVYNGPVTRSFVSQNCSNAASSSSNTGVPDDNEAPDEEGEGDDDDDASTLHGSEDRDPTPDNDSEELSAAQTTFADTFSSMREDHKWVLASGRAVETVIFEACQAMDHDTFTKSIARSFVLDISDTAVEGWFSEVEWKEIRSALIPLPETDMVLVESMRRFFPVKTTEDLQNVLSTTNYLPKDTHYASDVHFNSSWADLVIRIQLMLFRAPGEPLRASHLEDWYNSNIWSQIIDNCLLDLPGMTLERGETVCRATALRKNRNRTKTGGLGNRQKIGPRIDGIIRTVEDDFFEYGGIEVARSFSGGMRSTKWLSDSLKLAKALRDMLFRLHELADHDKAIVQRNLHGGGDLPCWPLLPCSSAHVKPQGLRLSAPAARERSGLRKVHKVRLGPTEEKKLFPLLKCVDTMKVQPSFYSLYKRRLFCR</sequence>
<dbReference type="AlphaFoldDB" id="A0A5J5ELY5"/>
<comment type="caution">
    <text evidence="2">The sequence shown here is derived from an EMBL/GenBank/DDBJ whole genome shotgun (WGS) entry which is preliminary data.</text>
</comment>
<feature type="region of interest" description="Disordered" evidence="1">
    <location>
        <begin position="128"/>
        <end position="180"/>
    </location>
</feature>
<accession>A0A5J5ELY5</accession>
<gene>
    <name evidence="2" type="ORF">FN846DRAFT_963687</name>
</gene>
<reference evidence="2 3" key="1">
    <citation type="submission" date="2019-09" db="EMBL/GenBank/DDBJ databases">
        <title>Draft genome of the ectomycorrhizal ascomycete Sphaerosporella brunnea.</title>
        <authorList>
            <consortium name="DOE Joint Genome Institute"/>
            <person name="Benucci G.M."/>
            <person name="Marozzi G."/>
            <person name="Antonielli L."/>
            <person name="Sanchez S."/>
            <person name="Marco P."/>
            <person name="Wang X."/>
            <person name="Falini L.B."/>
            <person name="Barry K."/>
            <person name="Haridas S."/>
            <person name="Lipzen A."/>
            <person name="Labutti K."/>
            <person name="Grigoriev I.V."/>
            <person name="Murat C."/>
            <person name="Martin F."/>
            <person name="Albertini E."/>
            <person name="Donnini D."/>
            <person name="Bonito G."/>
        </authorList>
    </citation>
    <scope>NUCLEOTIDE SEQUENCE [LARGE SCALE GENOMIC DNA]</scope>
    <source>
        <strain evidence="2 3">Sb_GMNB300</strain>
    </source>
</reference>
<name>A0A5J5ELY5_9PEZI</name>
<dbReference type="OrthoDB" id="5340906at2759"/>
<evidence type="ECO:0000313" key="3">
    <source>
        <dbReference type="Proteomes" id="UP000326924"/>
    </source>
</evidence>
<feature type="compositionally biased region" description="Acidic residues" evidence="1">
    <location>
        <begin position="142"/>
        <end position="159"/>
    </location>
</feature>
<dbReference type="EMBL" id="VXIS01000198">
    <property type="protein sequence ID" value="KAA8897476.1"/>
    <property type="molecule type" value="Genomic_DNA"/>
</dbReference>
<evidence type="ECO:0000256" key="1">
    <source>
        <dbReference type="SAM" id="MobiDB-lite"/>
    </source>
</evidence>